<dbReference type="Pfam" id="PF07499">
    <property type="entry name" value="RuvA_C"/>
    <property type="match status" value="1"/>
</dbReference>
<organism evidence="6">
    <name type="scientific">marine metagenome</name>
    <dbReference type="NCBI Taxonomy" id="408172"/>
    <lineage>
        <taxon>unclassified sequences</taxon>
        <taxon>metagenomes</taxon>
        <taxon>ecological metagenomes</taxon>
    </lineage>
</organism>
<gene>
    <name evidence="6" type="ORF">METZ01_LOCUS183609</name>
</gene>
<dbReference type="InterPro" id="IPR012340">
    <property type="entry name" value="NA-bd_OB-fold"/>
</dbReference>
<dbReference type="GO" id="GO:0006310">
    <property type="term" value="P:DNA recombination"/>
    <property type="evidence" value="ECO:0007669"/>
    <property type="project" value="InterPro"/>
</dbReference>
<evidence type="ECO:0000259" key="5">
    <source>
        <dbReference type="SMART" id="SM00278"/>
    </source>
</evidence>
<dbReference type="SUPFAM" id="SSF50249">
    <property type="entry name" value="Nucleic acid-binding proteins"/>
    <property type="match status" value="1"/>
</dbReference>
<dbReference type="AlphaFoldDB" id="A0A382CXF3"/>
<dbReference type="GO" id="GO:0009379">
    <property type="term" value="C:Holliday junction helicase complex"/>
    <property type="evidence" value="ECO:0007669"/>
    <property type="project" value="InterPro"/>
</dbReference>
<dbReference type="InterPro" id="IPR000085">
    <property type="entry name" value="RuvA"/>
</dbReference>
<dbReference type="GO" id="GO:0009378">
    <property type="term" value="F:four-way junction helicase activity"/>
    <property type="evidence" value="ECO:0007669"/>
    <property type="project" value="InterPro"/>
</dbReference>
<dbReference type="InterPro" id="IPR011114">
    <property type="entry name" value="RuvA_C"/>
</dbReference>
<dbReference type="InterPro" id="IPR010994">
    <property type="entry name" value="RuvA_2-like"/>
</dbReference>
<dbReference type="GO" id="GO:0003677">
    <property type="term" value="F:DNA binding"/>
    <property type="evidence" value="ECO:0007669"/>
    <property type="project" value="UniProtKB-KW"/>
</dbReference>
<keyword evidence="2" id="KW-0227">DNA damage</keyword>
<dbReference type="GO" id="GO:0005524">
    <property type="term" value="F:ATP binding"/>
    <property type="evidence" value="ECO:0007669"/>
    <property type="project" value="InterPro"/>
</dbReference>
<dbReference type="EMBL" id="UINC01036572">
    <property type="protein sequence ID" value="SVB30755.1"/>
    <property type="molecule type" value="Genomic_DNA"/>
</dbReference>
<dbReference type="CDD" id="cd14332">
    <property type="entry name" value="UBA_RuvA_C"/>
    <property type="match status" value="1"/>
</dbReference>
<accession>A0A382CXF3</accession>
<dbReference type="Gene3D" id="1.10.150.20">
    <property type="entry name" value="5' to 3' exonuclease, C-terminal subdomain"/>
    <property type="match status" value="1"/>
</dbReference>
<evidence type="ECO:0000256" key="2">
    <source>
        <dbReference type="ARBA" id="ARBA00022763"/>
    </source>
</evidence>
<dbReference type="Gene3D" id="2.40.50.140">
    <property type="entry name" value="Nucleic acid-binding proteins"/>
    <property type="match status" value="1"/>
</dbReference>
<keyword evidence="3" id="KW-0238">DNA-binding</keyword>
<sequence length="184" mass="20250">MPAEIIIETGGLGYALSISTNTYDQLPKPGDEVSLLTYFHVTENNQSLFAFSDETERELFLMLIGVSGIGPKTAIVLLSSVTPDEFKRRLIAGEVSMLTALPGIGPKTARRIIVELKDKFVNLSADDLPREDDDIIPEVSDAYDALLALGFQMQDIRRAIGKIQNGSQDLKTEEIVKRVLAQLK</sequence>
<reference evidence="6" key="1">
    <citation type="submission" date="2018-05" db="EMBL/GenBank/DDBJ databases">
        <authorList>
            <person name="Lanie J.A."/>
            <person name="Ng W.-L."/>
            <person name="Kazmierczak K.M."/>
            <person name="Andrzejewski T.M."/>
            <person name="Davidsen T.M."/>
            <person name="Wayne K.J."/>
            <person name="Tettelin H."/>
            <person name="Glass J.I."/>
            <person name="Rusch D."/>
            <person name="Podicherti R."/>
            <person name="Tsui H.-C.T."/>
            <person name="Winkler M.E."/>
        </authorList>
    </citation>
    <scope>NUCLEOTIDE SEQUENCE</scope>
</reference>
<dbReference type="SUPFAM" id="SSF47781">
    <property type="entry name" value="RuvA domain 2-like"/>
    <property type="match status" value="1"/>
</dbReference>
<evidence type="ECO:0000313" key="6">
    <source>
        <dbReference type="EMBL" id="SVB30755.1"/>
    </source>
</evidence>
<dbReference type="Pfam" id="PF01330">
    <property type="entry name" value="RuvA_N"/>
    <property type="match status" value="1"/>
</dbReference>
<evidence type="ECO:0000256" key="3">
    <source>
        <dbReference type="ARBA" id="ARBA00023125"/>
    </source>
</evidence>
<dbReference type="NCBIfam" id="TIGR00084">
    <property type="entry name" value="ruvA"/>
    <property type="match status" value="1"/>
</dbReference>
<keyword evidence="1" id="KW-0963">Cytoplasm</keyword>
<dbReference type="HAMAP" id="MF_00031">
    <property type="entry name" value="DNA_HJ_migration_RuvA"/>
    <property type="match status" value="1"/>
</dbReference>
<dbReference type="GO" id="GO:0006281">
    <property type="term" value="P:DNA repair"/>
    <property type="evidence" value="ECO:0007669"/>
    <property type="project" value="UniProtKB-KW"/>
</dbReference>
<dbReference type="InterPro" id="IPR036267">
    <property type="entry name" value="RuvA_C_sf"/>
</dbReference>
<feature type="domain" description="Helix-hairpin-helix DNA-binding motif class 1" evidence="5">
    <location>
        <begin position="96"/>
        <end position="115"/>
    </location>
</feature>
<evidence type="ECO:0000256" key="1">
    <source>
        <dbReference type="ARBA" id="ARBA00022490"/>
    </source>
</evidence>
<protein>
    <recommendedName>
        <fullName evidence="5">Helix-hairpin-helix DNA-binding motif class 1 domain-containing protein</fullName>
    </recommendedName>
</protein>
<dbReference type="InterPro" id="IPR013849">
    <property type="entry name" value="DNA_helicase_Holl-junc_RuvA_I"/>
</dbReference>
<evidence type="ECO:0000256" key="4">
    <source>
        <dbReference type="ARBA" id="ARBA00023204"/>
    </source>
</evidence>
<name>A0A382CXF3_9ZZZZ</name>
<feature type="domain" description="Helix-hairpin-helix DNA-binding motif class 1" evidence="5">
    <location>
        <begin position="61"/>
        <end position="80"/>
    </location>
</feature>
<dbReference type="Gene3D" id="1.10.8.10">
    <property type="entry name" value="DNA helicase RuvA subunit, C-terminal domain"/>
    <property type="match status" value="1"/>
</dbReference>
<dbReference type="SUPFAM" id="SSF46929">
    <property type="entry name" value="DNA helicase RuvA subunit, C-terminal domain"/>
    <property type="match status" value="1"/>
</dbReference>
<keyword evidence="4" id="KW-0234">DNA repair</keyword>
<proteinExistence type="inferred from homology"/>
<dbReference type="Pfam" id="PF14520">
    <property type="entry name" value="HHH_5"/>
    <property type="match status" value="1"/>
</dbReference>
<dbReference type="InterPro" id="IPR003583">
    <property type="entry name" value="Hlx-hairpin-Hlx_DNA-bd_motif"/>
</dbReference>
<dbReference type="SMART" id="SM00278">
    <property type="entry name" value="HhH1"/>
    <property type="match status" value="2"/>
</dbReference>